<protein>
    <submittedName>
        <fullName evidence="1">Uncharacterized protein</fullName>
    </submittedName>
</protein>
<accession>A0ACC2DMT1</accession>
<proteinExistence type="predicted"/>
<name>A0ACC2DMT1_DIPCM</name>
<reference evidence="2" key="1">
    <citation type="journal article" date="2024" name="Proc. Natl. Acad. Sci. U.S.A.">
        <title>Extraordinary preservation of gene collinearity over three hundred million years revealed in homosporous lycophytes.</title>
        <authorList>
            <person name="Li C."/>
            <person name="Wickell D."/>
            <person name="Kuo L.Y."/>
            <person name="Chen X."/>
            <person name="Nie B."/>
            <person name="Liao X."/>
            <person name="Peng D."/>
            <person name="Ji J."/>
            <person name="Jenkins J."/>
            <person name="Williams M."/>
            <person name="Shu S."/>
            <person name="Plott C."/>
            <person name="Barry K."/>
            <person name="Rajasekar S."/>
            <person name="Grimwood J."/>
            <person name="Han X."/>
            <person name="Sun S."/>
            <person name="Hou Z."/>
            <person name="He W."/>
            <person name="Dai G."/>
            <person name="Sun C."/>
            <person name="Schmutz J."/>
            <person name="Leebens-Mack J.H."/>
            <person name="Li F.W."/>
            <person name="Wang L."/>
        </authorList>
    </citation>
    <scope>NUCLEOTIDE SEQUENCE [LARGE SCALE GENOMIC DNA]</scope>
    <source>
        <strain evidence="2">cv. PW_Plant_1</strain>
    </source>
</reference>
<gene>
    <name evidence="1" type="ORF">O6H91_05G045000</name>
</gene>
<comment type="caution">
    <text evidence="1">The sequence shown here is derived from an EMBL/GenBank/DDBJ whole genome shotgun (WGS) entry which is preliminary data.</text>
</comment>
<evidence type="ECO:0000313" key="1">
    <source>
        <dbReference type="EMBL" id="KAJ7555570.1"/>
    </source>
</evidence>
<evidence type="ECO:0000313" key="2">
    <source>
        <dbReference type="Proteomes" id="UP001162992"/>
    </source>
</evidence>
<dbReference type="EMBL" id="CM055096">
    <property type="protein sequence ID" value="KAJ7555570.1"/>
    <property type="molecule type" value="Genomic_DNA"/>
</dbReference>
<sequence length="70" mass="7976">MTTSIARVTVQIQQHSTRYCLRMVQLVVDAKKIKCWNNTQWCNPRNPSVFITATNLCLPNDALPNDNGGW</sequence>
<organism evidence="1 2">
    <name type="scientific">Diphasiastrum complanatum</name>
    <name type="common">Issler's clubmoss</name>
    <name type="synonym">Lycopodium complanatum</name>
    <dbReference type="NCBI Taxonomy" id="34168"/>
    <lineage>
        <taxon>Eukaryota</taxon>
        <taxon>Viridiplantae</taxon>
        <taxon>Streptophyta</taxon>
        <taxon>Embryophyta</taxon>
        <taxon>Tracheophyta</taxon>
        <taxon>Lycopodiopsida</taxon>
        <taxon>Lycopodiales</taxon>
        <taxon>Lycopodiaceae</taxon>
        <taxon>Lycopodioideae</taxon>
        <taxon>Diphasiastrum</taxon>
    </lineage>
</organism>
<keyword evidence="2" id="KW-1185">Reference proteome</keyword>
<dbReference type="Proteomes" id="UP001162992">
    <property type="component" value="Chromosome 5"/>
</dbReference>